<protein>
    <submittedName>
        <fullName evidence="1">Uncharacterized protein</fullName>
    </submittedName>
</protein>
<dbReference type="EMBL" id="CAJJDP010000235">
    <property type="protein sequence ID" value="CAD8215342.1"/>
    <property type="molecule type" value="Genomic_DNA"/>
</dbReference>
<keyword evidence="2" id="KW-1185">Reference proteome</keyword>
<dbReference type="Proteomes" id="UP000683925">
    <property type="component" value="Unassembled WGS sequence"/>
</dbReference>
<sequence>MQEIQQSSPSIIQQTQSKIEESLLEVGYQIDDLIDSLLLMPFKNINHSTGLYFELPQCDLFSISGFKYQQQTFESVTP</sequence>
<organism evidence="1 2">
    <name type="scientific">Paramecium octaurelia</name>
    <dbReference type="NCBI Taxonomy" id="43137"/>
    <lineage>
        <taxon>Eukaryota</taxon>
        <taxon>Sar</taxon>
        <taxon>Alveolata</taxon>
        <taxon>Ciliophora</taxon>
        <taxon>Intramacronucleata</taxon>
        <taxon>Oligohymenophorea</taxon>
        <taxon>Peniculida</taxon>
        <taxon>Parameciidae</taxon>
        <taxon>Paramecium</taxon>
    </lineage>
</organism>
<name>A0A8S1YRN8_PAROT</name>
<accession>A0A8S1YRN8</accession>
<comment type="caution">
    <text evidence="1">The sequence shown here is derived from an EMBL/GenBank/DDBJ whole genome shotgun (WGS) entry which is preliminary data.</text>
</comment>
<reference evidence="1" key="1">
    <citation type="submission" date="2021-01" db="EMBL/GenBank/DDBJ databases">
        <authorList>
            <consortium name="Genoscope - CEA"/>
            <person name="William W."/>
        </authorList>
    </citation>
    <scope>NUCLEOTIDE SEQUENCE</scope>
</reference>
<dbReference type="OrthoDB" id="10554347at2759"/>
<dbReference type="AlphaFoldDB" id="A0A8S1YRN8"/>
<gene>
    <name evidence="1" type="ORF">POCTA_138.1.T2310002</name>
</gene>
<evidence type="ECO:0000313" key="2">
    <source>
        <dbReference type="Proteomes" id="UP000683925"/>
    </source>
</evidence>
<proteinExistence type="predicted"/>
<evidence type="ECO:0000313" key="1">
    <source>
        <dbReference type="EMBL" id="CAD8215342.1"/>
    </source>
</evidence>